<dbReference type="InterPro" id="IPR027417">
    <property type="entry name" value="P-loop_NTPase"/>
</dbReference>
<organism evidence="3 4">
    <name type="scientific">Hyphomonas atlantica</name>
    <dbReference type="NCBI Taxonomy" id="1280948"/>
    <lineage>
        <taxon>Bacteria</taxon>
        <taxon>Pseudomonadati</taxon>
        <taxon>Pseudomonadota</taxon>
        <taxon>Alphaproteobacteria</taxon>
        <taxon>Hyphomonadales</taxon>
        <taxon>Hyphomonadaceae</taxon>
        <taxon>Hyphomonas</taxon>
    </lineage>
</organism>
<dbReference type="EMBL" id="AWFH01000007">
    <property type="protein sequence ID" value="KCZ63076.1"/>
    <property type="molecule type" value="Genomic_DNA"/>
</dbReference>
<evidence type="ECO:0000313" key="3">
    <source>
        <dbReference type="EMBL" id="KCZ63076.1"/>
    </source>
</evidence>
<protein>
    <recommendedName>
        <fullName evidence="2">Terminase large subunit gp17-like C-terminal domain-containing protein</fullName>
    </recommendedName>
</protein>
<accession>A0A059E5V4</accession>
<name>A0A059E5V4_9PROT</name>
<sequence>MPDVIIRKVIPTRTKPTKTATTPKTNYPLPLSGAGWQPMQQSFRQRARQANKSGQMHLLSAEETRLVSQNPWILSARDIQVPPPDGWRSFVFMGGRGAGKTRAGAEWLRWSMLQGGCGRAALVGPALHDVREVMIDGPSGLKWIEPLKCRRPSYSPSRRILSFDNGAEAHVFSAEDPDSLRGPQFDVAWCDEIAAWLRGQAVWDTLQMGLRLGADPRVMATTTPRPTPFFKALLAGPDTIIGRASMAENAANLSAGFVAAMEAAYGGSALARQEIHGEMLEDPEGALFSRRKIDDARVETPPMLEDVIVAVDPPATSGARADACGIIAAGVRDGTAFVLADASAPGLKPLDWARRAVVISREVGAREIIAEANQGGEMVRQVLESAGVDVPVRLVHARLGKRARAAPVATLYEKGRVAHVGLLPELEDQMCRFGAEGFRGSPDRVDALVWAIWALLLDRAGPWVRVL</sequence>
<dbReference type="PATRIC" id="fig|1280948.3.peg.1273"/>
<evidence type="ECO:0000256" key="1">
    <source>
        <dbReference type="ARBA" id="ARBA00022612"/>
    </source>
</evidence>
<dbReference type="Pfam" id="PF17289">
    <property type="entry name" value="Terminase_6C"/>
    <property type="match status" value="1"/>
</dbReference>
<comment type="caution">
    <text evidence="3">The sequence shown here is derived from an EMBL/GenBank/DDBJ whole genome shotgun (WGS) entry which is preliminary data.</text>
</comment>
<reference evidence="3 4" key="1">
    <citation type="journal article" date="2014" name="Antonie Van Leeuwenhoek">
        <title>Hyphomonas beringensis sp. nov. and Hyphomonas chukchiensis sp. nov., isolated from surface seawater of the Bering Sea and Chukchi Sea.</title>
        <authorList>
            <person name="Li C."/>
            <person name="Lai Q."/>
            <person name="Li G."/>
            <person name="Dong C."/>
            <person name="Wang J."/>
            <person name="Liao Y."/>
            <person name="Shao Z."/>
        </authorList>
    </citation>
    <scope>NUCLEOTIDE SEQUENCE [LARGE SCALE GENOMIC DNA]</scope>
    <source>
        <strain evidence="3 4">22II1-22F38</strain>
    </source>
</reference>
<gene>
    <name evidence="3" type="ORF">HY36_15200</name>
</gene>
<dbReference type="eggNOG" id="COG5323">
    <property type="taxonomic scope" value="Bacteria"/>
</dbReference>
<dbReference type="Pfam" id="PF03237">
    <property type="entry name" value="Terminase_6N"/>
    <property type="match status" value="1"/>
</dbReference>
<keyword evidence="1" id="KW-1188">Viral release from host cell</keyword>
<dbReference type="Gene3D" id="3.40.50.300">
    <property type="entry name" value="P-loop containing nucleotide triphosphate hydrolases"/>
    <property type="match status" value="1"/>
</dbReference>
<keyword evidence="4" id="KW-1185">Reference proteome</keyword>
<dbReference type="Gene3D" id="3.30.420.240">
    <property type="match status" value="1"/>
</dbReference>
<evidence type="ECO:0000313" key="4">
    <source>
        <dbReference type="Proteomes" id="UP000024547"/>
    </source>
</evidence>
<evidence type="ECO:0000259" key="2">
    <source>
        <dbReference type="Pfam" id="PF17289"/>
    </source>
</evidence>
<proteinExistence type="predicted"/>
<dbReference type="InterPro" id="IPR035421">
    <property type="entry name" value="Terminase_6C"/>
</dbReference>
<dbReference type="Proteomes" id="UP000024547">
    <property type="component" value="Unassembled WGS sequence"/>
</dbReference>
<dbReference type="STRING" id="1280948.HY36_15200"/>
<dbReference type="AlphaFoldDB" id="A0A059E5V4"/>
<feature type="domain" description="Terminase large subunit gp17-like C-terminal" evidence="2">
    <location>
        <begin position="310"/>
        <end position="453"/>
    </location>
</feature>